<sequence length="221" mass="24861">MLLSPTEAQNDYIVDLLSPKGEEYKAQKRKIEIVEFSDELSMRQDASTDGEHETYGEGGVKEGGAWDQSSRFTAVITKITAPHNDEMLSLAEHHSKGLQNLILAYRSTLTKVLLRGALGGCRKVSQTLRLYLGGLMKAIVRLIRNCELLRIFFGVSRILGFKLCTENLALRIFCQIVKSEKKTLNDDFENIGETFMEILDNTVTPAVIADVTFNERNQCRL</sequence>
<reference evidence="2 3" key="1">
    <citation type="journal article" date="2024" name="Ann. Entomol. Soc. Am.">
        <title>Genomic analyses of the southern and eastern yellowjacket wasps (Hymenoptera: Vespidae) reveal evolutionary signatures of social life.</title>
        <authorList>
            <person name="Catto M.A."/>
            <person name="Caine P.B."/>
            <person name="Orr S.E."/>
            <person name="Hunt B.G."/>
            <person name="Goodisman M.A.D."/>
        </authorList>
    </citation>
    <scope>NUCLEOTIDE SEQUENCE [LARGE SCALE GENOMIC DNA]</scope>
    <source>
        <strain evidence="2">233</strain>
        <tissue evidence="2">Head and thorax</tissue>
    </source>
</reference>
<dbReference type="AlphaFoldDB" id="A0ABD2AU77"/>
<feature type="region of interest" description="Disordered" evidence="1">
    <location>
        <begin position="42"/>
        <end position="64"/>
    </location>
</feature>
<gene>
    <name evidence="2" type="ORF">V1478_008682</name>
</gene>
<organism evidence="2 3">
    <name type="scientific">Vespula squamosa</name>
    <name type="common">Southern yellow jacket</name>
    <name type="synonym">Wasp</name>
    <dbReference type="NCBI Taxonomy" id="30214"/>
    <lineage>
        <taxon>Eukaryota</taxon>
        <taxon>Metazoa</taxon>
        <taxon>Ecdysozoa</taxon>
        <taxon>Arthropoda</taxon>
        <taxon>Hexapoda</taxon>
        <taxon>Insecta</taxon>
        <taxon>Pterygota</taxon>
        <taxon>Neoptera</taxon>
        <taxon>Endopterygota</taxon>
        <taxon>Hymenoptera</taxon>
        <taxon>Apocrita</taxon>
        <taxon>Aculeata</taxon>
        <taxon>Vespoidea</taxon>
        <taxon>Vespidae</taxon>
        <taxon>Vespinae</taxon>
        <taxon>Vespula</taxon>
    </lineage>
</organism>
<evidence type="ECO:0000313" key="2">
    <source>
        <dbReference type="EMBL" id="KAL2724169.1"/>
    </source>
</evidence>
<keyword evidence="3" id="KW-1185">Reference proteome</keyword>
<evidence type="ECO:0000256" key="1">
    <source>
        <dbReference type="SAM" id="MobiDB-lite"/>
    </source>
</evidence>
<proteinExistence type="predicted"/>
<protein>
    <submittedName>
        <fullName evidence="2">Uncharacterized protein</fullName>
    </submittedName>
</protein>
<accession>A0ABD2AU77</accession>
<name>A0ABD2AU77_VESSQ</name>
<comment type="caution">
    <text evidence="2">The sequence shown here is derived from an EMBL/GenBank/DDBJ whole genome shotgun (WGS) entry which is preliminary data.</text>
</comment>
<dbReference type="EMBL" id="JAUDFV010000139">
    <property type="protein sequence ID" value="KAL2724169.1"/>
    <property type="molecule type" value="Genomic_DNA"/>
</dbReference>
<evidence type="ECO:0000313" key="3">
    <source>
        <dbReference type="Proteomes" id="UP001607302"/>
    </source>
</evidence>
<dbReference type="Proteomes" id="UP001607302">
    <property type="component" value="Unassembled WGS sequence"/>
</dbReference>